<comment type="caution">
    <text evidence="1">The sequence shown here is derived from an EMBL/GenBank/DDBJ whole genome shotgun (WGS) entry which is preliminary data.</text>
</comment>
<dbReference type="EMBL" id="AMPZ03000004">
    <property type="protein sequence ID" value="KAH9584856.1"/>
    <property type="molecule type" value="Genomic_DNA"/>
</dbReference>
<sequence length="183" mass="20700">MSLEHDDHLIYLCPLITASAESQVRDGAYWGAMFRATNRPTRKTFRETSQLARVISNRVSTPIIGTDTLQHHNLFIEMRKRRLVDGNTNLSVCVTISIFRLSPGTVKHTIDPYYPQVLNSYPEVYPTQPNLPCVTSKVTYHTTTTEPPNHSAIKQPIGISLACGPHKVQQRLLQTGEYRRLNA</sequence>
<reference evidence="1" key="2">
    <citation type="journal article" date="2019" name="Gigascience">
        <title>High-quality Schistosoma haematobium genome achieved by single-molecule and long-range sequencing.</title>
        <authorList>
            <person name="Stroehlein A.J."/>
            <person name="Korhonen P.K."/>
            <person name="Chong T.M."/>
            <person name="Lim Y.L."/>
            <person name="Chan K.G."/>
            <person name="Webster B."/>
            <person name="Rollinson D."/>
            <person name="Brindley P.J."/>
            <person name="Gasser R.B."/>
            <person name="Young N.D."/>
        </authorList>
    </citation>
    <scope>NUCLEOTIDE SEQUENCE</scope>
</reference>
<dbReference type="CTD" id="24592836"/>
<dbReference type="RefSeq" id="XP_012796819.2">
    <property type="nucleotide sequence ID" value="XM_012941365.3"/>
</dbReference>
<organism evidence="1 2">
    <name type="scientific">Schistosoma haematobium</name>
    <name type="common">Blood fluke</name>
    <dbReference type="NCBI Taxonomy" id="6185"/>
    <lineage>
        <taxon>Eukaryota</taxon>
        <taxon>Metazoa</taxon>
        <taxon>Spiralia</taxon>
        <taxon>Lophotrochozoa</taxon>
        <taxon>Platyhelminthes</taxon>
        <taxon>Trematoda</taxon>
        <taxon>Digenea</taxon>
        <taxon>Strigeidida</taxon>
        <taxon>Schistosomatoidea</taxon>
        <taxon>Schistosomatidae</taxon>
        <taxon>Schistosoma</taxon>
    </lineage>
</organism>
<evidence type="ECO:0000313" key="1">
    <source>
        <dbReference type="EMBL" id="KAH9584856.1"/>
    </source>
</evidence>
<dbReference type="GeneID" id="24592836"/>
<reference evidence="1" key="4">
    <citation type="journal article" date="2022" name="PLoS Pathog.">
        <title>Chromosome-level genome of Schistosoma haematobium underpins genome-wide explorations of molecular variation.</title>
        <authorList>
            <person name="Stroehlein A.J."/>
            <person name="Korhonen P.K."/>
            <person name="Lee V.V."/>
            <person name="Ralph S.A."/>
            <person name="Mentink-Kane M."/>
            <person name="You H."/>
            <person name="McManus D.P."/>
            <person name="Tchuente L.T."/>
            <person name="Stothard J.R."/>
            <person name="Kaur P."/>
            <person name="Dudchenko O."/>
            <person name="Aiden E.L."/>
            <person name="Yang B."/>
            <person name="Yang H."/>
            <person name="Emery A.M."/>
            <person name="Webster B.L."/>
            <person name="Brindley P.J."/>
            <person name="Rollinson D."/>
            <person name="Chang B.C.H."/>
            <person name="Gasser R.B."/>
            <person name="Young N.D."/>
        </authorList>
    </citation>
    <scope>NUCLEOTIDE SEQUENCE</scope>
</reference>
<evidence type="ECO:0000313" key="2">
    <source>
        <dbReference type="Proteomes" id="UP000471633"/>
    </source>
</evidence>
<reference evidence="1" key="3">
    <citation type="submission" date="2021-06" db="EMBL/GenBank/DDBJ databases">
        <title>Chromosome-level genome assembly for S. haematobium.</title>
        <authorList>
            <person name="Stroehlein A.J."/>
        </authorList>
    </citation>
    <scope>NUCLEOTIDE SEQUENCE</scope>
</reference>
<reference evidence="1" key="1">
    <citation type="journal article" date="2012" name="Nat. Genet.">
        <title>Whole-genome sequence of Schistosoma haematobium.</title>
        <authorList>
            <person name="Young N.D."/>
            <person name="Jex A.R."/>
            <person name="Li B."/>
            <person name="Liu S."/>
            <person name="Yang L."/>
            <person name="Xiong Z."/>
            <person name="Li Y."/>
            <person name="Cantacessi C."/>
            <person name="Hall R.S."/>
            <person name="Xu X."/>
            <person name="Chen F."/>
            <person name="Wu X."/>
            <person name="Zerlotini A."/>
            <person name="Oliveira G."/>
            <person name="Hofmann A."/>
            <person name="Zhang G."/>
            <person name="Fang X."/>
            <person name="Kang Y."/>
            <person name="Campbell B.E."/>
            <person name="Loukas A."/>
            <person name="Ranganathan S."/>
            <person name="Rollinson D."/>
            <person name="Rinaldi G."/>
            <person name="Brindley P.J."/>
            <person name="Yang H."/>
            <person name="Wang J."/>
            <person name="Wang J."/>
            <person name="Gasser R.B."/>
        </authorList>
    </citation>
    <scope>NUCLEOTIDE SEQUENCE</scope>
</reference>
<dbReference type="Proteomes" id="UP000471633">
    <property type="component" value="Unassembled WGS sequence"/>
</dbReference>
<gene>
    <name evidence="1" type="ORF">MS3_00006309</name>
</gene>
<dbReference type="AlphaFoldDB" id="A0A6A5DGN5"/>
<dbReference type="KEGG" id="shx:MS3_00006309"/>
<name>A0A6A5DGN5_SCHHA</name>
<accession>A0A6A5DGN5</accession>
<protein>
    <submittedName>
        <fullName evidence="1">Uncharacterized protein</fullName>
    </submittedName>
</protein>
<keyword evidence="2" id="KW-1185">Reference proteome</keyword>
<proteinExistence type="predicted"/>